<feature type="transmembrane region" description="Helical" evidence="8">
    <location>
        <begin position="363"/>
        <end position="388"/>
    </location>
</feature>
<comment type="caution">
    <text evidence="10">The sequence shown here is derived from an EMBL/GenBank/DDBJ whole genome shotgun (WGS) entry which is preliminary data.</text>
</comment>
<keyword evidence="6" id="KW-0297">G-protein coupled receptor</keyword>
<dbReference type="SUPFAM" id="SSF81321">
    <property type="entry name" value="Family A G protein-coupled receptor-like"/>
    <property type="match status" value="1"/>
</dbReference>
<dbReference type="InterPro" id="IPR010596">
    <property type="entry name" value="Methuselah_N_dom"/>
</dbReference>
<dbReference type="CDD" id="cd15039">
    <property type="entry name" value="7tmB3_Methuselah-like"/>
    <property type="match status" value="1"/>
</dbReference>
<feature type="transmembrane region" description="Helical" evidence="8">
    <location>
        <begin position="324"/>
        <end position="342"/>
    </location>
</feature>
<dbReference type="InterPro" id="IPR036272">
    <property type="entry name" value="Methuselah_N_sf"/>
</dbReference>
<dbReference type="GO" id="GO:0016020">
    <property type="term" value="C:membrane"/>
    <property type="evidence" value="ECO:0007669"/>
    <property type="project" value="UniProtKB-SubCell"/>
</dbReference>
<name>A0A1D2MLE3_ORCCI</name>
<accession>A0A1D2MLE3</accession>
<comment type="subcellular location">
    <subcellularLocation>
        <location evidence="1">Membrane</location>
        <topology evidence="1">Multi-pass membrane protein</topology>
    </subcellularLocation>
</comment>
<evidence type="ECO:0000256" key="2">
    <source>
        <dbReference type="ARBA" id="ARBA00008979"/>
    </source>
</evidence>
<dbReference type="OMA" id="SMNFDLW"/>
<dbReference type="InterPro" id="IPR000832">
    <property type="entry name" value="GPCR_2_secretin-like"/>
</dbReference>
<keyword evidence="5 8" id="KW-1133">Transmembrane helix</keyword>
<gene>
    <name evidence="10" type="ORF">Ocin01_12931</name>
</gene>
<keyword evidence="4" id="KW-0732">Signal</keyword>
<evidence type="ECO:0000313" key="10">
    <source>
        <dbReference type="EMBL" id="ODM93748.1"/>
    </source>
</evidence>
<keyword evidence="7 8" id="KW-0472">Membrane</keyword>
<dbReference type="AlphaFoldDB" id="A0A1D2MLE3"/>
<dbReference type="PANTHER" id="PTHR46953:SF1">
    <property type="entry name" value="G-PROTEIN COUPLED RECEPTOR MTH-LIKE 1-RELATED"/>
    <property type="match status" value="1"/>
</dbReference>
<keyword evidence="10" id="KW-0675">Receptor</keyword>
<dbReference type="Pfam" id="PF06652">
    <property type="entry name" value="Methuselah_N"/>
    <property type="match status" value="1"/>
</dbReference>
<feature type="transmembrane region" description="Helical" evidence="8">
    <location>
        <begin position="498"/>
        <end position="520"/>
    </location>
</feature>
<sequence>MRQNFTCPSDKIIKEFYWHPLLGVGDGQSLQNCLKKAKITPSNMSIIEDGKLVWNKEEAESHVYRPDSYCVSSGDKNGWVTFKVCIANCSISPCVRKCCPPSKVIDSTTKKCISATPDWRPIFYRSAGQQDLNTENVGPNASFIVGFPNCPDKYIIERNLTHRKKYVTQSSPKNNFQLLLNGTLVQIDGARHTYIKAGEFCIDGINYKDSKGVDDTMESEVTYSRSEWDQVVIACIPTELRGEIKWRMPLYATLNHISALFLLVTDIVYILLWKHQNIHGWLQFAYATSLFCTFNCFVVVQRWSRELMHTSQSLCKVMGWITHLTYLSAFFWLTSMNFDLWWRFSRPLKSTRLRSQETKWRRFLGFAIFSIVVPLLISGVGITLDYFYEEELLEPPFTIPGFGKEQCYFESKRSQIPYLYGPAGILLLIDMIFFTSTVLHLRKIHAHTELARTQSTMEDKKGLKVILKLFIVMGVLWVFELIKWIAHILLPEEETTLIWIFIPVDILNSLQGVAIFFIFVCKPNVGSQLLALFRKDDPAKTWNKQTQFPSVTVQQPSKQNDFSDIK</sequence>
<evidence type="ECO:0000256" key="1">
    <source>
        <dbReference type="ARBA" id="ARBA00004141"/>
    </source>
</evidence>
<protein>
    <submittedName>
        <fullName evidence="10">Putative G-protein coupled receptor Mth-like 4</fullName>
    </submittedName>
</protein>
<evidence type="ECO:0000313" key="11">
    <source>
        <dbReference type="Proteomes" id="UP000094527"/>
    </source>
</evidence>
<dbReference type="Proteomes" id="UP000094527">
    <property type="component" value="Unassembled WGS sequence"/>
</dbReference>
<organism evidence="10 11">
    <name type="scientific">Orchesella cincta</name>
    <name type="common">Springtail</name>
    <name type="synonym">Podura cincta</name>
    <dbReference type="NCBI Taxonomy" id="48709"/>
    <lineage>
        <taxon>Eukaryota</taxon>
        <taxon>Metazoa</taxon>
        <taxon>Ecdysozoa</taxon>
        <taxon>Arthropoda</taxon>
        <taxon>Hexapoda</taxon>
        <taxon>Collembola</taxon>
        <taxon>Entomobryomorpha</taxon>
        <taxon>Entomobryoidea</taxon>
        <taxon>Orchesellidae</taxon>
        <taxon>Orchesellinae</taxon>
        <taxon>Orchesella</taxon>
    </lineage>
</organism>
<dbReference type="InterPro" id="IPR023311">
    <property type="entry name" value="Methusela_ecto_dom_2"/>
</dbReference>
<evidence type="ECO:0000259" key="9">
    <source>
        <dbReference type="PROSITE" id="PS50261"/>
    </source>
</evidence>
<dbReference type="Gene3D" id="2.170.180.11">
    <property type="entry name" value="Methuselah ectodomain, domain 2"/>
    <property type="match status" value="1"/>
</dbReference>
<comment type="similarity">
    <text evidence="2">Belongs to the G-protein coupled receptor 2 family. Mth subfamily.</text>
</comment>
<feature type="transmembrane region" description="Helical" evidence="8">
    <location>
        <begin position="284"/>
        <end position="304"/>
    </location>
</feature>
<dbReference type="GO" id="GO:0007166">
    <property type="term" value="P:cell surface receptor signaling pathway"/>
    <property type="evidence" value="ECO:0007669"/>
    <property type="project" value="InterPro"/>
</dbReference>
<reference evidence="10 11" key="1">
    <citation type="journal article" date="2016" name="Genome Biol. Evol.">
        <title>Gene Family Evolution Reflects Adaptation to Soil Environmental Stressors in the Genome of the Collembolan Orchesella cincta.</title>
        <authorList>
            <person name="Faddeeva-Vakhrusheva A."/>
            <person name="Derks M.F."/>
            <person name="Anvar S.Y."/>
            <person name="Agamennone V."/>
            <person name="Suring W."/>
            <person name="Smit S."/>
            <person name="van Straalen N.M."/>
            <person name="Roelofs D."/>
        </authorList>
    </citation>
    <scope>NUCLEOTIDE SEQUENCE [LARGE SCALE GENOMIC DNA]</scope>
    <source>
        <tissue evidence="10">Mixed pool</tissue>
    </source>
</reference>
<dbReference type="OrthoDB" id="8191206at2759"/>
<feature type="transmembrane region" description="Helical" evidence="8">
    <location>
        <begin position="462"/>
        <end position="486"/>
    </location>
</feature>
<feature type="transmembrane region" description="Helical" evidence="8">
    <location>
        <begin position="418"/>
        <end position="441"/>
    </location>
</feature>
<evidence type="ECO:0000256" key="6">
    <source>
        <dbReference type="ARBA" id="ARBA00023040"/>
    </source>
</evidence>
<dbReference type="STRING" id="48709.A0A1D2MLE3"/>
<feature type="domain" description="G-protein coupled receptors family 2 profile 2" evidence="9">
    <location>
        <begin position="247"/>
        <end position="523"/>
    </location>
</feature>
<dbReference type="Gene3D" id="1.20.1070.10">
    <property type="entry name" value="Rhodopsin 7-helix transmembrane proteins"/>
    <property type="match status" value="1"/>
</dbReference>
<evidence type="ECO:0000256" key="7">
    <source>
        <dbReference type="ARBA" id="ARBA00023136"/>
    </source>
</evidence>
<dbReference type="Pfam" id="PF00002">
    <property type="entry name" value="7tm_2"/>
    <property type="match status" value="1"/>
</dbReference>
<dbReference type="InterPro" id="IPR017981">
    <property type="entry name" value="GPCR_2-like_7TM"/>
</dbReference>
<evidence type="ECO:0000256" key="4">
    <source>
        <dbReference type="ARBA" id="ARBA00022729"/>
    </source>
</evidence>
<evidence type="ECO:0000256" key="8">
    <source>
        <dbReference type="SAM" id="Phobius"/>
    </source>
</evidence>
<dbReference type="PROSITE" id="PS50261">
    <property type="entry name" value="G_PROTEIN_RECEP_F2_4"/>
    <property type="match status" value="1"/>
</dbReference>
<proteinExistence type="inferred from homology"/>
<dbReference type="EMBL" id="LJIJ01000924">
    <property type="protein sequence ID" value="ODM93748.1"/>
    <property type="molecule type" value="Genomic_DNA"/>
</dbReference>
<feature type="transmembrane region" description="Helical" evidence="8">
    <location>
        <begin position="250"/>
        <end position="272"/>
    </location>
</feature>
<evidence type="ECO:0000256" key="3">
    <source>
        <dbReference type="ARBA" id="ARBA00022692"/>
    </source>
</evidence>
<keyword evidence="11" id="KW-1185">Reference proteome</keyword>
<dbReference type="SUPFAM" id="SSF63877">
    <property type="entry name" value="Methuselah ectodomain"/>
    <property type="match status" value="1"/>
</dbReference>
<keyword evidence="3 8" id="KW-0812">Transmembrane</keyword>
<evidence type="ECO:0000256" key="5">
    <source>
        <dbReference type="ARBA" id="ARBA00022989"/>
    </source>
</evidence>
<dbReference type="InterPro" id="IPR052808">
    <property type="entry name" value="GPCR_Mth-like"/>
</dbReference>
<dbReference type="PANTHER" id="PTHR46953">
    <property type="entry name" value="G-PROTEIN COUPLED RECEPTOR MTH-LIKE 1-RELATED"/>
    <property type="match status" value="1"/>
</dbReference>
<dbReference type="GO" id="GO:0004930">
    <property type="term" value="F:G protein-coupled receptor activity"/>
    <property type="evidence" value="ECO:0007669"/>
    <property type="project" value="UniProtKB-KW"/>
</dbReference>
<keyword evidence="6" id="KW-0807">Transducer</keyword>